<gene>
    <name evidence="2" type="ORF">IWW36_000612</name>
</gene>
<sequence length="263" mass="27948">MEIDLLGDDDQNSCNLTSAIQPQPKFPDLSQRLSNLNLATVSNKHTESSEDDDEFGEFLQSSAASGADLLAKPNSNNTTSQPAPPLRPVLNTNKPESSKARRNTIATPLPLSSSSHCIADQILDWISDPKLPANPHAAAPETDNAIDRAWDSAAGLLGGTDIRPHIGEIATRLCSAIPRASPPTKQASDSPPAIVLLSAESIAELSETLLAAQSSSAIGFGQQISDIVWPQHKPAPLHSLRSTTISNDDLVNAYLRLVDNNSL</sequence>
<accession>A0A9W8IJB5</accession>
<evidence type="ECO:0000313" key="2">
    <source>
        <dbReference type="EMBL" id="KAJ2852033.1"/>
    </source>
</evidence>
<feature type="region of interest" description="Disordered" evidence="1">
    <location>
        <begin position="68"/>
        <end position="102"/>
    </location>
</feature>
<protein>
    <submittedName>
        <fullName evidence="2">Uncharacterized protein</fullName>
    </submittedName>
</protein>
<feature type="compositionally biased region" description="Polar residues" evidence="1">
    <location>
        <begin position="12"/>
        <end position="21"/>
    </location>
</feature>
<proteinExistence type="predicted"/>
<name>A0A9W8IJB5_9FUNG</name>
<dbReference type="OrthoDB" id="5541425at2759"/>
<evidence type="ECO:0000256" key="1">
    <source>
        <dbReference type="SAM" id="MobiDB-lite"/>
    </source>
</evidence>
<reference evidence="2" key="1">
    <citation type="submission" date="2022-07" db="EMBL/GenBank/DDBJ databases">
        <title>Phylogenomic reconstructions and comparative analyses of Kickxellomycotina fungi.</title>
        <authorList>
            <person name="Reynolds N.K."/>
            <person name="Stajich J.E."/>
            <person name="Barry K."/>
            <person name="Grigoriev I.V."/>
            <person name="Crous P."/>
            <person name="Smith M.E."/>
        </authorList>
    </citation>
    <scope>NUCLEOTIDE SEQUENCE</scope>
    <source>
        <strain evidence="2">NRRL 1566</strain>
    </source>
</reference>
<dbReference type="EMBL" id="JANBUW010000006">
    <property type="protein sequence ID" value="KAJ2852033.1"/>
    <property type="molecule type" value="Genomic_DNA"/>
</dbReference>
<keyword evidence="3" id="KW-1185">Reference proteome</keyword>
<dbReference type="AlphaFoldDB" id="A0A9W8IJB5"/>
<feature type="compositionally biased region" description="Acidic residues" evidence="1">
    <location>
        <begin position="1"/>
        <end position="11"/>
    </location>
</feature>
<organism evidence="2 3">
    <name type="scientific">Coemansia brasiliensis</name>
    <dbReference type="NCBI Taxonomy" id="2650707"/>
    <lineage>
        <taxon>Eukaryota</taxon>
        <taxon>Fungi</taxon>
        <taxon>Fungi incertae sedis</taxon>
        <taxon>Zoopagomycota</taxon>
        <taxon>Kickxellomycotina</taxon>
        <taxon>Kickxellomycetes</taxon>
        <taxon>Kickxellales</taxon>
        <taxon>Kickxellaceae</taxon>
        <taxon>Coemansia</taxon>
    </lineage>
</organism>
<dbReference type="Proteomes" id="UP001139887">
    <property type="component" value="Unassembled WGS sequence"/>
</dbReference>
<feature type="region of interest" description="Disordered" evidence="1">
    <location>
        <begin position="1"/>
        <end position="28"/>
    </location>
</feature>
<comment type="caution">
    <text evidence="2">The sequence shown here is derived from an EMBL/GenBank/DDBJ whole genome shotgun (WGS) entry which is preliminary data.</text>
</comment>
<evidence type="ECO:0000313" key="3">
    <source>
        <dbReference type="Proteomes" id="UP001139887"/>
    </source>
</evidence>